<proteinExistence type="predicted"/>
<protein>
    <recommendedName>
        <fullName evidence="3">F-box/LRR-repeat protein</fullName>
    </recommendedName>
</protein>
<evidence type="ECO:0008006" key="3">
    <source>
        <dbReference type="Google" id="ProtNLM"/>
    </source>
</evidence>
<evidence type="ECO:0000313" key="2">
    <source>
        <dbReference type="Proteomes" id="UP001497382"/>
    </source>
</evidence>
<dbReference type="Proteomes" id="UP001497382">
    <property type="component" value="Unassembled WGS sequence"/>
</dbReference>
<comment type="caution">
    <text evidence="1">The sequence shown here is derived from an EMBL/GenBank/DDBJ whole genome shotgun (WGS) entry which is preliminary data.</text>
</comment>
<name>A0AAV2B775_9ARAC</name>
<reference evidence="1 2" key="1">
    <citation type="submission" date="2024-04" db="EMBL/GenBank/DDBJ databases">
        <authorList>
            <person name="Rising A."/>
            <person name="Reimegard J."/>
            <person name="Sonavane S."/>
            <person name="Akerstrom W."/>
            <person name="Nylinder S."/>
            <person name="Hedman E."/>
            <person name="Kallberg Y."/>
        </authorList>
    </citation>
    <scope>NUCLEOTIDE SEQUENCE [LARGE SCALE GENOMIC DNA]</scope>
</reference>
<dbReference type="SUPFAM" id="SSF52047">
    <property type="entry name" value="RNI-like"/>
    <property type="match status" value="1"/>
</dbReference>
<dbReference type="InterPro" id="IPR032675">
    <property type="entry name" value="LRR_dom_sf"/>
</dbReference>
<sequence>MNPMQPSSLYNTCFQKTLDLLKTGLWNSFNTNPFSFLPSTIINDLTKFALSLPFRERPRIAELLLLITSGRLTELDLIHHDLELDPNIFLRMISKDACKNLKSFGMPVYFRDADSFPVEAVLRLCTNLEEVHSALLFDLNSLENCSQLRNLRFHLPMNQISDISFRKMASSANSLKNLEIFALCIADDSFLSSKFVAKILLSFPNLISVGLVDSSLPLKFIYKTKNSIPLHLRLRRCFWGLSHDSYLRVANTRKLSTYKKGFSKIIKLAVLFCPIIEELAINVFHEEGLQHLCALEHLTFLSINFNYCDHDYMSVWYSVLKKIGPQLKHLSVEASSDIPVNAICDNCVNLESLRIRGKAIVTETASTISNLPYLRRILLMCMDNRSLIFLLSKCPLLTEMFLDCAVCLDDTLLSNILKHNPLSELKVAGIHACKLSRLGFRILLESAVKLEKVSFRSVKFDASDMIQKLKPTIVNYPIFNKLKDAEFFRRKLHPCRF</sequence>
<organism evidence="1 2">
    <name type="scientific">Larinioides sclopetarius</name>
    <dbReference type="NCBI Taxonomy" id="280406"/>
    <lineage>
        <taxon>Eukaryota</taxon>
        <taxon>Metazoa</taxon>
        <taxon>Ecdysozoa</taxon>
        <taxon>Arthropoda</taxon>
        <taxon>Chelicerata</taxon>
        <taxon>Arachnida</taxon>
        <taxon>Araneae</taxon>
        <taxon>Araneomorphae</taxon>
        <taxon>Entelegynae</taxon>
        <taxon>Araneoidea</taxon>
        <taxon>Araneidae</taxon>
        <taxon>Larinioides</taxon>
    </lineage>
</organism>
<accession>A0AAV2B775</accession>
<evidence type="ECO:0000313" key="1">
    <source>
        <dbReference type="EMBL" id="CAL1292076.1"/>
    </source>
</evidence>
<keyword evidence="2" id="KW-1185">Reference proteome</keyword>
<dbReference type="Gene3D" id="3.80.10.10">
    <property type="entry name" value="Ribonuclease Inhibitor"/>
    <property type="match status" value="2"/>
</dbReference>
<gene>
    <name evidence="1" type="ORF">LARSCL_LOCUS17446</name>
</gene>
<dbReference type="EMBL" id="CAXIEN010000298">
    <property type="protein sequence ID" value="CAL1292076.1"/>
    <property type="molecule type" value="Genomic_DNA"/>
</dbReference>
<dbReference type="AlphaFoldDB" id="A0AAV2B775"/>